<dbReference type="Gene3D" id="3.90.640.10">
    <property type="entry name" value="Actin, Chain A, domain 4"/>
    <property type="match status" value="1"/>
</dbReference>
<dbReference type="PATRIC" id="fig|1068978.7.peg.286"/>
<gene>
    <name evidence="5" type="ORF">AMETH_0268</name>
</gene>
<keyword evidence="6" id="KW-1185">Reference proteome</keyword>
<dbReference type="OrthoDB" id="9766019at2"/>
<evidence type="ECO:0000256" key="3">
    <source>
        <dbReference type="ARBA" id="ARBA00023186"/>
    </source>
</evidence>
<organism evidence="5 6">
    <name type="scientific">Amycolatopsis methanolica 239</name>
    <dbReference type="NCBI Taxonomy" id="1068978"/>
    <lineage>
        <taxon>Bacteria</taxon>
        <taxon>Bacillati</taxon>
        <taxon>Actinomycetota</taxon>
        <taxon>Actinomycetes</taxon>
        <taxon>Pseudonocardiales</taxon>
        <taxon>Pseudonocardiaceae</taxon>
        <taxon>Amycolatopsis</taxon>
        <taxon>Amycolatopsis methanolica group</taxon>
    </lineage>
</organism>
<dbReference type="InterPro" id="IPR043129">
    <property type="entry name" value="ATPase_NBD"/>
</dbReference>
<proteinExistence type="predicted"/>
<dbReference type="AlphaFoldDB" id="A0A076MNA8"/>
<dbReference type="STRING" id="1068978.AMETH_0268"/>
<reference evidence="5 6" key="1">
    <citation type="submission" date="2014-07" db="EMBL/GenBank/DDBJ databases">
        <title>Whole Genome Sequence of the Amycolatopsis methanolica 239.</title>
        <authorList>
            <person name="Tang B."/>
        </authorList>
    </citation>
    <scope>NUCLEOTIDE SEQUENCE [LARGE SCALE GENOMIC DNA]</scope>
    <source>
        <strain evidence="5 6">239</strain>
    </source>
</reference>
<dbReference type="RefSeq" id="WP_017986225.1">
    <property type="nucleotide sequence ID" value="NZ_AQUL01000001.1"/>
</dbReference>
<dbReference type="PANTHER" id="PTHR42749">
    <property type="entry name" value="CELL SHAPE-DETERMINING PROTEIN MREB"/>
    <property type="match status" value="1"/>
</dbReference>
<dbReference type="GO" id="GO:0005524">
    <property type="term" value="F:ATP binding"/>
    <property type="evidence" value="ECO:0007669"/>
    <property type="project" value="UniProtKB-KW"/>
</dbReference>
<name>A0A076MNA8_AMYME</name>
<dbReference type="Gene3D" id="3.30.420.40">
    <property type="match status" value="2"/>
</dbReference>
<dbReference type="InterPro" id="IPR013126">
    <property type="entry name" value="Hsp_70_fam"/>
</dbReference>
<sequence length="386" mass="40979">MRHVLGIDIGSTGIAAAVCRDVGEHWSEPVVVPAVESVVHVAPDATVSVGGEAVRRSVVEPDRVARGFLRRVGDDVPFLLGDELYTAEALTAAVAGWVVDQVAADEGEAAERIAITHPPSWGTYRRKLLLDALAAAGLPPAMLLPTPVAAAEGHLARERIDPQTLVGVCRIGGEHADFAVLRRGSTTFELVTHAEPAEPTAGKTLDDLLFEHVRERCGDVAPSALRLVCAEAKERLSALPETEIGPVRVTRAEFDRLARPSLLATLEPLRRYERLSVVLLVGGTAAVPLLTELVTGLTGGRVVAEPEPASAVARGAALVARLVEGAAVESTALVPKVTGFPDLEPEDVYDDEPVPPRPPVVLTPLEPPRRRFAPSRRGGSRSEDDE</sequence>
<dbReference type="EMBL" id="CP009110">
    <property type="protein sequence ID" value="AIJ20360.1"/>
    <property type="molecule type" value="Genomic_DNA"/>
</dbReference>
<dbReference type="Pfam" id="PF00012">
    <property type="entry name" value="HSP70"/>
    <property type="match status" value="1"/>
</dbReference>
<dbReference type="PRINTS" id="PR00301">
    <property type="entry name" value="HEATSHOCK70"/>
</dbReference>
<dbReference type="Proteomes" id="UP000062973">
    <property type="component" value="Chromosome"/>
</dbReference>
<evidence type="ECO:0000313" key="6">
    <source>
        <dbReference type="Proteomes" id="UP000062973"/>
    </source>
</evidence>
<feature type="region of interest" description="Disordered" evidence="4">
    <location>
        <begin position="339"/>
        <end position="386"/>
    </location>
</feature>
<dbReference type="PANTHER" id="PTHR42749:SF1">
    <property type="entry name" value="CELL SHAPE-DETERMINING PROTEIN MREB"/>
    <property type="match status" value="1"/>
</dbReference>
<accession>A0A076MNA8</accession>
<dbReference type="SUPFAM" id="SSF53067">
    <property type="entry name" value="Actin-like ATPase domain"/>
    <property type="match status" value="2"/>
</dbReference>
<dbReference type="eggNOG" id="COG0443">
    <property type="taxonomic scope" value="Bacteria"/>
</dbReference>
<keyword evidence="1" id="KW-0547">Nucleotide-binding</keyword>
<dbReference type="HOGENOM" id="CLU_052973_0_0_11"/>
<keyword evidence="3" id="KW-0143">Chaperone</keyword>
<feature type="compositionally biased region" description="Acidic residues" evidence="4">
    <location>
        <begin position="343"/>
        <end position="353"/>
    </location>
</feature>
<dbReference type="KEGG" id="amq:AMETH_0268"/>
<evidence type="ECO:0008006" key="7">
    <source>
        <dbReference type="Google" id="ProtNLM"/>
    </source>
</evidence>
<evidence type="ECO:0000256" key="2">
    <source>
        <dbReference type="ARBA" id="ARBA00022840"/>
    </source>
</evidence>
<evidence type="ECO:0000256" key="4">
    <source>
        <dbReference type="SAM" id="MobiDB-lite"/>
    </source>
</evidence>
<evidence type="ECO:0000256" key="1">
    <source>
        <dbReference type="ARBA" id="ARBA00022741"/>
    </source>
</evidence>
<evidence type="ECO:0000313" key="5">
    <source>
        <dbReference type="EMBL" id="AIJ20360.1"/>
    </source>
</evidence>
<dbReference type="GO" id="GO:0140662">
    <property type="term" value="F:ATP-dependent protein folding chaperone"/>
    <property type="evidence" value="ECO:0007669"/>
    <property type="project" value="InterPro"/>
</dbReference>
<protein>
    <recommendedName>
        <fullName evidence="7">Molecular chaperone</fullName>
    </recommendedName>
</protein>
<keyword evidence="2" id="KW-0067">ATP-binding</keyword>